<organism evidence="2 3">
    <name type="scientific">Rhodococcus antarcticus</name>
    <dbReference type="NCBI Taxonomy" id="2987751"/>
    <lineage>
        <taxon>Bacteria</taxon>
        <taxon>Bacillati</taxon>
        <taxon>Actinomycetota</taxon>
        <taxon>Actinomycetes</taxon>
        <taxon>Mycobacteriales</taxon>
        <taxon>Nocardiaceae</taxon>
        <taxon>Rhodococcus</taxon>
    </lineage>
</organism>
<keyword evidence="3" id="KW-1185">Reference proteome</keyword>
<feature type="region of interest" description="Disordered" evidence="1">
    <location>
        <begin position="1"/>
        <end position="22"/>
    </location>
</feature>
<reference evidence="2" key="1">
    <citation type="submission" date="2022-10" db="EMBL/GenBank/DDBJ databases">
        <title>Rhodococcus sp.75.</title>
        <authorList>
            <person name="Sun M."/>
        </authorList>
    </citation>
    <scope>NUCLEOTIDE SEQUENCE</scope>
    <source>
        <strain evidence="2">75</strain>
    </source>
</reference>
<evidence type="ECO:0000313" key="3">
    <source>
        <dbReference type="Proteomes" id="UP001164965"/>
    </source>
</evidence>
<dbReference type="Proteomes" id="UP001164965">
    <property type="component" value="Chromosome"/>
</dbReference>
<accession>A0ABY6P0E7</accession>
<sequence>MACGSSPALLTSSLATTPGSTTLTRTPVLAATGARASTKPSTARFAAQQASLNGCPTTPPTLRTVTSRPRLARRCGMAARVSWTTQGHR</sequence>
<proteinExistence type="predicted"/>
<dbReference type="EMBL" id="CP110615">
    <property type="protein sequence ID" value="UZJ25137.1"/>
    <property type="molecule type" value="Genomic_DNA"/>
</dbReference>
<name>A0ABY6P0E7_9NOCA</name>
<protein>
    <submittedName>
        <fullName evidence="2">Uncharacterized protein</fullName>
    </submittedName>
</protein>
<evidence type="ECO:0000313" key="2">
    <source>
        <dbReference type="EMBL" id="UZJ25137.1"/>
    </source>
</evidence>
<gene>
    <name evidence="2" type="ORF">RHODO2019_01085</name>
</gene>
<evidence type="ECO:0000256" key="1">
    <source>
        <dbReference type="SAM" id="MobiDB-lite"/>
    </source>
</evidence>